<organism evidence="8">
    <name type="scientific">Brassica campestris</name>
    <name type="common">Field mustard</name>
    <dbReference type="NCBI Taxonomy" id="3711"/>
    <lineage>
        <taxon>Eukaryota</taxon>
        <taxon>Viridiplantae</taxon>
        <taxon>Streptophyta</taxon>
        <taxon>Embryophyta</taxon>
        <taxon>Tracheophyta</taxon>
        <taxon>Spermatophyta</taxon>
        <taxon>Magnoliopsida</taxon>
        <taxon>eudicotyledons</taxon>
        <taxon>Gunneridae</taxon>
        <taxon>Pentapetalae</taxon>
        <taxon>rosids</taxon>
        <taxon>malvids</taxon>
        <taxon>Brassicales</taxon>
        <taxon>Brassicaceae</taxon>
        <taxon>Brassiceae</taxon>
        <taxon>Brassica</taxon>
    </lineage>
</organism>
<dbReference type="EMBL" id="LR031601">
    <property type="protein sequence ID" value="VDD24606.1"/>
    <property type="molecule type" value="Genomic_DNA"/>
</dbReference>
<accession>A0A3P6DAZ8</accession>
<evidence type="ECO:0000256" key="5">
    <source>
        <dbReference type="ARBA" id="ARBA00035266"/>
    </source>
</evidence>
<dbReference type="InterPro" id="IPR001648">
    <property type="entry name" value="Ribosomal_bS18"/>
</dbReference>
<keyword evidence="3" id="KW-0689">Ribosomal protein</keyword>
<evidence type="ECO:0000256" key="3">
    <source>
        <dbReference type="ARBA" id="ARBA00022980"/>
    </source>
</evidence>
<sequence>MNKNKRPFTKSKRSFRRRLPPDPIGDRIDYRNMSLISRFISEQGKKEI</sequence>
<dbReference type="GO" id="GO:0005840">
    <property type="term" value="C:ribosome"/>
    <property type="evidence" value="ECO:0007669"/>
    <property type="project" value="UniProtKB-KW"/>
</dbReference>
<feature type="compositionally biased region" description="Basic residues" evidence="7">
    <location>
        <begin position="1"/>
        <end position="18"/>
    </location>
</feature>
<dbReference type="InterPro" id="IPR036870">
    <property type="entry name" value="Ribosomal_bS18_sf"/>
</dbReference>
<protein>
    <recommendedName>
        <fullName evidence="5">Small ribosomal subunit protein bS18c</fullName>
    </recommendedName>
    <alternativeName>
        <fullName evidence="6">30S ribosomal protein S18, chloroplastic</fullName>
    </alternativeName>
</protein>
<evidence type="ECO:0000256" key="4">
    <source>
        <dbReference type="ARBA" id="ARBA00023274"/>
    </source>
</evidence>
<evidence type="ECO:0000256" key="6">
    <source>
        <dbReference type="ARBA" id="ARBA00035368"/>
    </source>
</evidence>
<evidence type="ECO:0000256" key="7">
    <source>
        <dbReference type="SAM" id="MobiDB-lite"/>
    </source>
</evidence>
<keyword evidence="1" id="KW-0699">rRNA-binding</keyword>
<dbReference type="Gene3D" id="4.10.640.10">
    <property type="entry name" value="Ribosomal protein S18"/>
    <property type="match status" value="1"/>
</dbReference>
<dbReference type="SUPFAM" id="SSF46911">
    <property type="entry name" value="Ribosomal protein S18"/>
    <property type="match status" value="1"/>
</dbReference>
<gene>
    <name evidence="8" type="ORF">BRASC58T46492Z</name>
</gene>
<proteinExistence type="predicted"/>
<keyword evidence="2" id="KW-0694">RNA-binding</keyword>
<name>A0A3P6DAZ8_BRACM</name>
<evidence type="ECO:0000256" key="1">
    <source>
        <dbReference type="ARBA" id="ARBA00022730"/>
    </source>
</evidence>
<reference evidence="8" key="1">
    <citation type="submission" date="2018-11" db="EMBL/GenBank/DDBJ databases">
        <authorList>
            <consortium name="Genoscope - CEA"/>
            <person name="William W."/>
        </authorList>
    </citation>
    <scope>NUCLEOTIDE SEQUENCE</scope>
</reference>
<dbReference type="GO" id="GO:0019843">
    <property type="term" value="F:rRNA binding"/>
    <property type="evidence" value="ECO:0007669"/>
    <property type="project" value="UniProtKB-KW"/>
</dbReference>
<dbReference type="AlphaFoldDB" id="A0A3P6DAZ8"/>
<evidence type="ECO:0000256" key="2">
    <source>
        <dbReference type="ARBA" id="ARBA00022884"/>
    </source>
</evidence>
<dbReference type="Pfam" id="PF01084">
    <property type="entry name" value="Ribosomal_S18"/>
    <property type="match status" value="1"/>
</dbReference>
<dbReference type="GO" id="GO:0006412">
    <property type="term" value="P:translation"/>
    <property type="evidence" value="ECO:0007669"/>
    <property type="project" value="InterPro"/>
</dbReference>
<dbReference type="GO" id="GO:0003735">
    <property type="term" value="F:structural constituent of ribosome"/>
    <property type="evidence" value="ECO:0007669"/>
    <property type="project" value="InterPro"/>
</dbReference>
<evidence type="ECO:0000313" key="8">
    <source>
        <dbReference type="EMBL" id="VDD24606.1"/>
    </source>
</evidence>
<dbReference type="GO" id="GO:1990904">
    <property type="term" value="C:ribonucleoprotein complex"/>
    <property type="evidence" value="ECO:0007669"/>
    <property type="project" value="UniProtKB-KW"/>
</dbReference>
<keyword evidence="4" id="KW-0687">Ribonucleoprotein</keyword>
<feature type="region of interest" description="Disordered" evidence="7">
    <location>
        <begin position="1"/>
        <end position="26"/>
    </location>
</feature>